<name>A0ABQ8KVI1_9APHY</name>
<evidence type="ECO:0000256" key="1">
    <source>
        <dbReference type="SAM" id="MobiDB-lite"/>
    </source>
</evidence>
<protein>
    <submittedName>
        <fullName evidence="2">Uncharacterized protein</fullName>
    </submittedName>
</protein>
<evidence type="ECO:0000313" key="2">
    <source>
        <dbReference type="EMBL" id="KAH9842999.1"/>
    </source>
</evidence>
<dbReference type="EMBL" id="JADCUA010000002">
    <property type="protein sequence ID" value="KAH9842999.1"/>
    <property type="molecule type" value="Genomic_DNA"/>
</dbReference>
<reference evidence="2 3" key="1">
    <citation type="journal article" date="2021" name="Environ. Microbiol.">
        <title>Gene family expansions and transcriptome signatures uncover fungal adaptations to wood decay.</title>
        <authorList>
            <person name="Hage H."/>
            <person name="Miyauchi S."/>
            <person name="Viragh M."/>
            <person name="Drula E."/>
            <person name="Min B."/>
            <person name="Chaduli D."/>
            <person name="Navarro D."/>
            <person name="Favel A."/>
            <person name="Norest M."/>
            <person name="Lesage-Meessen L."/>
            <person name="Balint B."/>
            <person name="Merenyi Z."/>
            <person name="de Eugenio L."/>
            <person name="Morin E."/>
            <person name="Martinez A.T."/>
            <person name="Baldrian P."/>
            <person name="Stursova M."/>
            <person name="Martinez M.J."/>
            <person name="Novotny C."/>
            <person name="Magnuson J.K."/>
            <person name="Spatafora J.W."/>
            <person name="Maurice S."/>
            <person name="Pangilinan J."/>
            <person name="Andreopoulos W."/>
            <person name="LaButti K."/>
            <person name="Hundley H."/>
            <person name="Na H."/>
            <person name="Kuo A."/>
            <person name="Barry K."/>
            <person name="Lipzen A."/>
            <person name="Henrissat B."/>
            <person name="Riley R."/>
            <person name="Ahrendt S."/>
            <person name="Nagy L.G."/>
            <person name="Grigoriev I.V."/>
            <person name="Martin F."/>
            <person name="Rosso M.N."/>
        </authorList>
    </citation>
    <scope>NUCLEOTIDE SEQUENCE [LARGE SCALE GENOMIC DNA]</scope>
    <source>
        <strain evidence="2 3">CIRM-BRFM 1785</strain>
    </source>
</reference>
<accession>A0ABQ8KVI1</accession>
<gene>
    <name evidence="2" type="ORF">C8Q71DRAFT_735505</name>
</gene>
<feature type="compositionally biased region" description="Basic residues" evidence="1">
    <location>
        <begin position="50"/>
        <end position="67"/>
    </location>
</feature>
<dbReference type="Proteomes" id="UP000814176">
    <property type="component" value="Unassembled WGS sequence"/>
</dbReference>
<comment type="caution">
    <text evidence="2">The sequence shown here is derived from an EMBL/GenBank/DDBJ whole genome shotgun (WGS) entry which is preliminary data.</text>
</comment>
<sequence>MRPRPCSLVLSSPSRSGVLPLLSHSRVLPSRSSPSGPSRTGSKAGSAPHNTRKCPVRRHGRQTHATRTRLSASERRAWVETRLREQTGRHSLLSPRARLTFEQQQDLVSRLSRAAAGSVGSTQTPRTTSMVLATKVCVTCRVKQLSLVSRLAPYVVMDLPHHVNVDSIHPTHQQARISCSRATPRELLGTLGKLSQYSTMPLHPFCGLFFPCKCLTSHAQKS</sequence>
<dbReference type="RefSeq" id="XP_047784046.1">
    <property type="nucleotide sequence ID" value="XM_047922480.1"/>
</dbReference>
<keyword evidence="3" id="KW-1185">Reference proteome</keyword>
<feature type="compositionally biased region" description="Low complexity" evidence="1">
    <location>
        <begin position="25"/>
        <end position="39"/>
    </location>
</feature>
<evidence type="ECO:0000313" key="3">
    <source>
        <dbReference type="Proteomes" id="UP000814176"/>
    </source>
</evidence>
<proteinExistence type="predicted"/>
<feature type="region of interest" description="Disordered" evidence="1">
    <location>
        <begin position="25"/>
        <end position="71"/>
    </location>
</feature>
<organism evidence="2 3">
    <name type="scientific">Rhodofomes roseus</name>
    <dbReference type="NCBI Taxonomy" id="34475"/>
    <lineage>
        <taxon>Eukaryota</taxon>
        <taxon>Fungi</taxon>
        <taxon>Dikarya</taxon>
        <taxon>Basidiomycota</taxon>
        <taxon>Agaricomycotina</taxon>
        <taxon>Agaricomycetes</taxon>
        <taxon>Polyporales</taxon>
        <taxon>Rhodofomes</taxon>
    </lineage>
</organism>
<dbReference type="GeneID" id="72003212"/>